<dbReference type="InterPro" id="IPR014001">
    <property type="entry name" value="Helicase_ATP-bd"/>
</dbReference>
<keyword evidence="2" id="KW-0808">Transferase</keyword>
<reference evidence="5" key="1">
    <citation type="submission" date="2020-04" db="EMBL/GenBank/DDBJ databases">
        <authorList>
            <person name="Chiriac C."/>
            <person name="Salcher M."/>
            <person name="Ghai R."/>
            <person name="Kavagutti S V."/>
        </authorList>
    </citation>
    <scope>NUCLEOTIDE SEQUENCE</scope>
</reference>
<dbReference type="GO" id="GO:0005524">
    <property type="term" value="F:ATP binding"/>
    <property type="evidence" value="ECO:0007669"/>
    <property type="project" value="InterPro"/>
</dbReference>
<evidence type="ECO:0000259" key="4">
    <source>
        <dbReference type="PROSITE" id="PS51194"/>
    </source>
</evidence>
<evidence type="ECO:0000256" key="2">
    <source>
        <dbReference type="ARBA" id="ARBA00022679"/>
    </source>
</evidence>
<dbReference type="PANTHER" id="PTHR45766:SF6">
    <property type="entry name" value="SWI_SNF-RELATED MATRIX-ASSOCIATED ACTIN-DEPENDENT REGULATOR OF CHROMATIN SUBFAMILY A-LIKE PROTEIN 1"/>
    <property type="match status" value="1"/>
</dbReference>
<dbReference type="PANTHER" id="PTHR45766">
    <property type="entry name" value="DNA ANNEALING HELICASE AND ENDONUCLEASE ZRANB3 FAMILY MEMBER"/>
    <property type="match status" value="1"/>
</dbReference>
<protein>
    <submittedName>
        <fullName evidence="5">HELICc domain containing protein</fullName>
    </submittedName>
</protein>
<dbReference type="InterPro" id="IPR029063">
    <property type="entry name" value="SAM-dependent_MTases_sf"/>
</dbReference>
<dbReference type="GO" id="GO:0016787">
    <property type="term" value="F:hydrolase activity"/>
    <property type="evidence" value="ECO:0007669"/>
    <property type="project" value="UniProtKB-KW"/>
</dbReference>
<evidence type="ECO:0000256" key="3">
    <source>
        <dbReference type="ARBA" id="ARBA00022801"/>
    </source>
</evidence>
<dbReference type="InterPro" id="IPR027417">
    <property type="entry name" value="P-loop_NTPase"/>
</dbReference>
<name>A0A6J5MN03_9CAUD</name>
<dbReference type="Pfam" id="PF04851">
    <property type="entry name" value="ResIII"/>
    <property type="match status" value="1"/>
</dbReference>
<gene>
    <name evidence="5" type="ORF">UFOVP514_27</name>
</gene>
<dbReference type="SUPFAM" id="SSF52540">
    <property type="entry name" value="P-loop containing nucleoside triphosphate hydrolases"/>
    <property type="match status" value="2"/>
</dbReference>
<keyword evidence="3" id="KW-0378">Hydrolase</keyword>
<dbReference type="GO" id="GO:0032259">
    <property type="term" value="P:methylation"/>
    <property type="evidence" value="ECO:0007669"/>
    <property type="project" value="UniProtKB-KW"/>
</dbReference>
<dbReference type="InterPro" id="IPR001091">
    <property type="entry name" value="RM_Methyltransferase"/>
</dbReference>
<keyword evidence="1" id="KW-0489">Methyltransferase</keyword>
<dbReference type="InterPro" id="IPR006935">
    <property type="entry name" value="Helicase/UvrB_N"/>
</dbReference>
<sequence length="727" mass="83757">MNDYNEFLETKKKTFISSGFDIEESKLNENLFDFQKYAVKIALSKGRFALFFDCGLGKTLMQLEWAKQVVNETKGNVLVLTSLAVVEQTKKEFIKFGIDSKNIDVLNYDQLINVDCSKYSGVVLDESSILKNNAGKTSQLIIDSFKGTPYKLACTATPSPNDHMELGNHSQFLGAMSYLEMLAMYFVHDGGETSKWRLRKHAKDPFWKYVSTWSMACDNPKTLGFNNDGYDLPEIEFIEHIIPVENNTNTLFGDVAVSATDLHKDLNRSFDLRIEKTIELVNSNNNQWLIWGLKNAETDLIVKKLDNAINVQGSDKPEYKAKHLNGFANNEFQTLVTKTSIASFGMNYQNCNQMIFMSYDFKFEAFYQAVRRCYRFGQKNKVTVHILIPESQINVRSTILEKQERHFEMIKEMAKYSAEQNYKANKSKVMINNKEIKTENYHLLNGDCVAEIKKIEDNKADIVVFSPPFAELYVYSDKEEDMGNVSDYKQFEQHFKYLIPELKRVLKNGRICAIHCMDLPIQKGKEGYIGLRDFSGMITQWFQEQGFIYHSRATIWKNPVTEMQRTKALGLLHKTIKKDSSMTRVGIPDYILFFRNEGVNEVPITHQDKDQSKSDYLPVDLWQKYASPVWYDIDYSRTLQYRSGRDGNDEKHICPLQLDTIERILHLYSNEGETVLSPFGGIGSEGFCALKMNRKSISIELKESYFKINAKNHSDIVAEKNSTLTLF</sequence>
<dbReference type="PRINTS" id="PR00508">
    <property type="entry name" value="S21N4MTFRASE"/>
</dbReference>
<dbReference type="PROSITE" id="PS51194">
    <property type="entry name" value="HELICASE_CTER"/>
    <property type="match status" value="1"/>
</dbReference>
<evidence type="ECO:0000256" key="1">
    <source>
        <dbReference type="ARBA" id="ARBA00022603"/>
    </source>
</evidence>
<dbReference type="Pfam" id="PF00271">
    <property type="entry name" value="Helicase_C"/>
    <property type="match status" value="1"/>
</dbReference>
<dbReference type="EMBL" id="LR796477">
    <property type="protein sequence ID" value="CAB4147371.1"/>
    <property type="molecule type" value="Genomic_DNA"/>
</dbReference>
<organism evidence="5">
    <name type="scientific">uncultured Caudovirales phage</name>
    <dbReference type="NCBI Taxonomy" id="2100421"/>
    <lineage>
        <taxon>Viruses</taxon>
        <taxon>Duplodnaviria</taxon>
        <taxon>Heunggongvirae</taxon>
        <taxon>Uroviricota</taxon>
        <taxon>Caudoviricetes</taxon>
        <taxon>Peduoviridae</taxon>
        <taxon>Maltschvirus</taxon>
        <taxon>Maltschvirus maltsch</taxon>
    </lineage>
</organism>
<dbReference type="InterPro" id="IPR001650">
    <property type="entry name" value="Helicase_C-like"/>
</dbReference>
<accession>A0A6J5MN03</accession>
<dbReference type="GO" id="GO:0008170">
    <property type="term" value="F:N-methyltransferase activity"/>
    <property type="evidence" value="ECO:0007669"/>
    <property type="project" value="InterPro"/>
</dbReference>
<dbReference type="SMART" id="SM00487">
    <property type="entry name" value="DEXDc"/>
    <property type="match status" value="1"/>
</dbReference>
<dbReference type="Gene3D" id="3.40.50.150">
    <property type="entry name" value="Vaccinia Virus protein VP39"/>
    <property type="match status" value="1"/>
</dbReference>
<dbReference type="Gene3D" id="3.40.50.300">
    <property type="entry name" value="P-loop containing nucleotide triphosphate hydrolases"/>
    <property type="match status" value="2"/>
</dbReference>
<dbReference type="GO" id="GO:0003677">
    <property type="term" value="F:DNA binding"/>
    <property type="evidence" value="ECO:0007669"/>
    <property type="project" value="InterPro"/>
</dbReference>
<evidence type="ECO:0000313" key="5">
    <source>
        <dbReference type="EMBL" id="CAB4147371.1"/>
    </source>
</evidence>
<feature type="domain" description="Helicase C-terminal" evidence="4">
    <location>
        <begin position="273"/>
        <end position="430"/>
    </location>
</feature>
<proteinExistence type="predicted"/>
<dbReference type="InterPro" id="IPR002941">
    <property type="entry name" value="DNA_methylase_N4/N6"/>
</dbReference>
<dbReference type="Pfam" id="PF01555">
    <property type="entry name" value="N6_N4_Mtase"/>
    <property type="match status" value="1"/>
</dbReference>
<dbReference type="SUPFAM" id="SSF53335">
    <property type="entry name" value="S-adenosyl-L-methionine-dependent methyltransferases"/>
    <property type="match status" value="1"/>
</dbReference>